<evidence type="ECO:0000313" key="3">
    <source>
        <dbReference type="Proteomes" id="UP000266391"/>
    </source>
</evidence>
<feature type="region of interest" description="Disordered" evidence="1">
    <location>
        <begin position="143"/>
        <end position="168"/>
    </location>
</feature>
<dbReference type="Proteomes" id="UP000266391">
    <property type="component" value="Unassembled WGS sequence"/>
</dbReference>
<dbReference type="EMBL" id="QSIQ01000001">
    <property type="protein sequence ID" value="RHD06479.1"/>
    <property type="molecule type" value="Genomic_DNA"/>
</dbReference>
<dbReference type="AlphaFoldDB" id="A0A396AI01"/>
<comment type="caution">
    <text evidence="2">The sequence shown here is derived from an EMBL/GenBank/DDBJ whole genome shotgun (WGS) entry which is preliminary data.</text>
</comment>
<accession>A0A396AI01</accession>
<evidence type="ECO:0000256" key="1">
    <source>
        <dbReference type="SAM" id="MobiDB-lite"/>
    </source>
</evidence>
<reference evidence="2 3" key="1">
    <citation type="submission" date="2018-08" db="EMBL/GenBank/DDBJ databases">
        <title>A genome reference for cultivated species of the human gut microbiota.</title>
        <authorList>
            <person name="Zou Y."/>
            <person name="Xue W."/>
            <person name="Luo G."/>
        </authorList>
    </citation>
    <scope>NUCLEOTIDE SEQUENCE [LARGE SCALE GENOMIC DNA]</scope>
    <source>
        <strain evidence="2 3">AM32-8LB</strain>
    </source>
</reference>
<organism evidence="2 3">
    <name type="scientific">Roseburia inulinivorans</name>
    <dbReference type="NCBI Taxonomy" id="360807"/>
    <lineage>
        <taxon>Bacteria</taxon>
        <taxon>Bacillati</taxon>
        <taxon>Bacillota</taxon>
        <taxon>Clostridia</taxon>
        <taxon>Lachnospirales</taxon>
        <taxon>Lachnospiraceae</taxon>
        <taxon>Roseburia</taxon>
    </lineage>
</organism>
<protein>
    <submittedName>
        <fullName evidence="2">Uncharacterized protein</fullName>
    </submittedName>
</protein>
<name>A0A396AI01_9FIRM</name>
<sequence length="189" mass="20653">MLLVQENIVKLGGVILSGQCKKISIDETATIENIEDDKGKTKATQPTGYEAAKISIDFILEDSPEMTQDEQITAMQRLFKAYGQTKANLLEIVNEDCAARGISKVYFKKLGTQNVIAESRRTATLELVAPVIAGITTKTVSASAGSTKKKSSSKAKKKTESKTTKQVEFPLTRKKQNAKAKLMARDLIL</sequence>
<gene>
    <name evidence="2" type="ORF">DW813_01015</name>
</gene>
<proteinExistence type="predicted"/>
<feature type="compositionally biased region" description="Basic residues" evidence="1">
    <location>
        <begin position="147"/>
        <end position="157"/>
    </location>
</feature>
<dbReference type="RefSeq" id="WP_118091803.1">
    <property type="nucleotide sequence ID" value="NZ_QSIQ01000001.1"/>
</dbReference>
<evidence type="ECO:0000313" key="2">
    <source>
        <dbReference type="EMBL" id="RHD06479.1"/>
    </source>
</evidence>